<name>A0A8E1C0H2_9RICK</name>
<dbReference type="SUPFAM" id="SSF52540">
    <property type="entry name" value="P-loop containing nucleoside triphosphate hydrolases"/>
    <property type="match status" value="1"/>
</dbReference>
<keyword evidence="4 6" id="KW-1133">Transmembrane helix</keyword>
<keyword evidence="5 6" id="KW-0472">Membrane</keyword>
<keyword evidence="3 6" id="KW-0812">Transmembrane</keyword>
<proteinExistence type="predicted"/>
<feature type="transmembrane region" description="Helical" evidence="6">
    <location>
        <begin position="21"/>
        <end position="45"/>
    </location>
</feature>
<keyword evidence="10" id="KW-1185">Reference proteome</keyword>
<dbReference type="InterPro" id="IPR051539">
    <property type="entry name" value="T4SS-coupling_protein"/>
</dbReference>
<organism evidence="9 10">
    <name type="scientific">Rickettsia tamurae subsp. buchneri</name>
    <dbReference type="NCBI Taxonomy" id="1462938"/>
    <lineage>
        <taxon>Bacteria</taxon>
        <taxon>Pseudomonadati</taxon>
        <taxon>Pseudomonadota</taxon>
        <taxon>Alphaproteobacteria</taxon>
        <taxon>Rickettsiales</taxon>
        <taxon>Rickettsiaceae</taxon>
        <taxon>Rickettsieae</taxon>
        <taxon>Rickettsia</taxon>
        <taxon>spotted fever group</taxon>
    </lineage>
</organism>
<dbReference type="RefSeq" id="WP_008580479.1">
    <property type="nucleotide sequence ID" value="NZ_JFKF01000035.1"/>
</dbReference>
<gene>
    <name evidence="9" type="primary">traD_1</name>
    <name evidence="9" type="ORF">REISMN_01815</name>
</gene>
<evidence type="ECO:0000256" key="5">
    <source>
        <dbReference type="ARBA" id="ARBA00023136"/>
    </source>
</evidence>
<feature type="transmembrane region" description="Helical" evidence="6">
    <location>
        <begin position="126"/>
        <end position="147"/>
    </location>
</feature>
<feature type="domain" description="Type IV secretion system coupling protein TraD DNA-binding" evidence="7">
    <location>
        <begin position="182"/>
        <end position="562"/>
    </location>
</feature>
<evidence type="ECO:0000256" key="2">
    <source>
        <dbReference type="ARBA" id="ARBA00022475"/>
    </source>
</evidence>
<evidence type="ECO:0000259" key="8">
    <source>
        <dbReference type="Pfam" id="PF12615"/>
    </source>
</evidence>
<dbReference type="Pfam" id="PF12615">
    <property type="entry name" value="TraD_N"/>
    <property type="match status" value="1"/>
</dbReference>
<protein>
    <submittedName>
        <fullName evidence="9">DNA transport protein TraD</fullName>
    </submittedName>
</protein>
<dbReference type="InterPro" id="IPR022585">
    <property type="entry name" value="TraD_N"/>
</dbReference>
<dbReference type="EMBL" id="JFKF01000035">
    <property type="protein sequence ID" value="KDO03397.1"/>
    <property type="molecule type" value="Genomic_DNA"/>
</dbReference>
<dbReference type="CDD" id="cd01127">
    <property type="entry name" value="TrwB_TraG_TraD_VirD4"/>
    <property type="match status" value="1"/>
</dbReference>
<evidence type="ECO:0000259" key="7">
    <source>
        <dbReference type="Pfam" id="PF10412"/>
    </source>
</evidence>
<dbReference type="InterPro" id="IPR027417">
    <property type="entry name" value="P-loop_NTPase"/>
</dbReference>
<evidence type="ECO:0000313" key="9">
    <source>
        <dbReference type="EMBL" id="KDO03397.1"/>
    </source>
</evidence>
<evidence type="ECO:0000256" key="6">
    <source>
        <dbReference type="SAM" id="Phobius"/>
    </source>
</evidence>
<reference evidence="9 10" key="1">
    <citation type="submission" date="2014-02" db="EMBL/GenBank/DDBJ databases">
        <title>Draft genome sequence of Rickettsia buchneri sp. nov. ISO7T.</title>
        <authorList>
            <person name="Felsheim R.F."/>
            <person name="Kurtti T.J."/>
            <person name="Munderloh U.G."/>
        </authorList>
    </citation>
    <scope>NUCLEOTIDE SEQUENCE [LARGE SCALE GENOMIC DNA]</scope>
    <source>
        <strain evidence="9 10">ISO7</strain>
    </source>
</reference>
<evidence type="ECO:0000256" key="3">
    <source>
        <dbReference type="ARBA" id="ARBA00022692"/>
    </source>
</evidence>
<dbReference type="PANTHER" id="PTHR37937:SF1">
    <property type="entry name" value="CONJUGATIVE TRANSFER: DNA TRANSPORT"/>
    <property type="match status" value="1"/>
</dbReference>
<accession>A0A8E1C0H2</accession>
<dbReference type="AlphaFoldDB" id="A0A8E1C0H2"/>
<sequence length="567" mass="64473">MESSQKQNSFTRGSQVVAHQFRMFGQGSSNVFVIGLLLALLWLIWRISQKLYLVSLYYFIIERYVQLKLVIGAHFYPIKQIGIRFYYLEQQDWVYRQAEEFIYKFWYVTNHGTRVYKLWQFLLHTAWLEVLIVFCVGTIAAVIFCYCQGKKSMVASKIRGMDFVESKVLAKMLQKAKKASNIKFARLPLVKGSERQHLLLTGTTGTGKTNMLNELLPQIREQKERAIIVDLTGTFVDRFFDTKIDKLLNPFAKHTQHWLPWNDCQAIADFDDVASSFSSYNPKVGDFFAKNAELVLSEGLQLYQDSKDIGKLVNTIIYSGNKAFAKIFQNTAVAGIVSSSAPETSAGIQATVGKNIAVLKHLHPKGDFSIRQWFTDPQEKGWLFITAFPNQRVTLCPLISAWISIAIKVLMDRNTSSTNNNMWFIIDELAALQKIPSLPTALAESRKYGGCFVAGLQNIYQLEEIYGLAGAAAMLDLFNSKFIFRVSDQQTAHRSALMLGEQETLETQESLSYGSNTMRDGVNINNIERKRLLVMPSEIMTLSDLTCYVKLSGNFPITKLQMRLQKL</sequence>
<evidence type="ECO:0000256" key="4">
    <source>
        <dbReference type="ARBA" id="ARBA00022989"/>
    </source>
</evidence>
<comment type="subcellular location">
    <subcellularLocation>
        <location evidence="1">Cell membrane</location>
        <topology evidence="1">Multi-pass membrane protein</topology>
    </subcellularLocation>
</comment>
<dbReference type="Pfam" id="PF10412">
    <property type="entry name" value="TrwB_AAD_bind"/>
    <property type="match status" value="1"/>
</dbReference>
<evidence type="ECO:0000256" key="1">
    <source>
        <dbReference type="ARBA" id="ARBA00004651"/>
    </source>
</evidence>
<comment type="caution">
    <text evidence="9">The sequence shown here is derived from an EMBL/GenBank/DDBJ whole genome shotgun (WGS) entry which is preliminary data.</text>
</comment>
<evidence type="ECO:0000313" key="10">
    <source>
        <dbReference type="Proteomes" id="UP000027161"/>
    </source>
</evidence>
<feature type="domain" description="TraD coupling protein N-terminal" evidence="8">
    <location>
        <begin position="30"/>
        <end position="137"/>
    </location>
</feature>
<dbReference type="PANTHER" id="PTHR37937">
    <property type="entry name" value="CONJUGATIVE TRANSFER: DNA TRANSPORT"/>
    <property type="match status" value="1"/>
</dbReference>
<dbReference type="Proteomes" id="UP000027161">
    <property type="component" value="Unassembled WGS sequence"/>
</dbReference>
<keyword evidence="2" id="KW-1003">Cell membrane</keyword>
<dbReference type="GO" id="GO:0005886">
    <property type="term" value="C:plasma membrane"/>
    <property type="evidence" value="ECO:0007669"/>
    <property type="project" value="UniProtKB-SubCell"/>
</dbReference>
<dbReference type="Gene3D" id="3.40.50.300">
    <property type="entry name" value="P-loop containing nucleotide triphosphate hydrolases"/>
    <property type="match status" value="2"/>
</dbReference>
<dbReference type="InterPro" id="IPR019476">
    <property type="entry name" value="T4SS_TraD_DNA-bd"/>
</dbReference>